<feature type="transmembrane region" description="Helical" evidence="7">
    <location>
        <begin position="454"/>
        <end position="479"/>
    </location>
</feature>
<evidence type="ECO:0000256" key="2">
    <source>
        <dbReference type="ARBA" id="ARBA00022475"/>
    </source>
</evidence>
<organism evidence="10 12">
    <name type="scientific">Holdemania massiliensis</name>
    <dbReference type="NCBI Taxonomy" id="1468449"/>
    <lineage>
        <taxon>Bacteria</taxon>
        <taxon>Bacillati</taxon>
        <taxon>Bacillota</taxon>
        <taxon>Erysipelotrichia</taxon>
        <taxon>Erysipelotrichales</taxon>
        <taxon>Erysipelotrichaceae</taxon>
        <taxon>Holdemania</taxon>
    </lineage>
</organism>
<keyword evidence="4 7" id="KW-1133">Transmembrane helix</keyword>
<feature type="transmembrane region" description="Helical" evidence="7">
    <location>
        <begin position="20"/>
        <end position="44"/>
    </location>
</feature>
<feature type="transmembrane region" description="Helical" evidence="7">
    <location>
        <begin position="721"/>
        <end position="745"/>
    </location>
</feature>
<dbReference type="Pfam" id="PF02687">
    <property type="entry name" value="FtsX"/>
    <property type="match status" value="2"/>
</dbReference>
<gene>
    <name evidence="11" type="ORF">GKD88_11075</name>
    <name evidence="10" type="ORF">GKE08_11275</name>
</gene>
<feature type="transmembrane region" description="Helical" evidence="7">
    <location>
        <begin position="331"/>
        <end position="357"/>
    </location>
</feature>
<keyword evidence="3 7" id="KW-0812">Transmembrane</keyword>
<evidence type="ECO:0000259" key="9">
    <source>
        <dbReference type="Pfam" id="PF12704"/>
    </source>
</evidence>
<dbReference type="Proteomes" id="UP000433575">
    <property type="component" value="Unassembled WGS sequence"/>
</dbReference>
<keyword evidence="13" id="KW-1185">Reference proteome</keyword>
<feature type="domain" description="MacB-like periplasmic core" evidence="9">
    <location>
        <begin position="19"/>
        <end position="214"/>
    </location>
</feature>
<proteinExistence type="inferred from homology"/>
<dbReference type="Pfam" id="PF12704">
    <property type="entry name" value="MacB_PCD"/>
    <property type="match status" value="1"/>
</dbReference>
<dbReference type="PANTHER" id="PTHR30572:SF4">
    <property type="entry name" value="ABC TRANSPORTER PERMEASE YTRF"/>
    <property type="match status" value="1"/>
</dbReference>
<dbReference type="GO" id="GO:0022857">
    <property type="term" value="F:transmembrane transporter activity"/>
    <property type="evidence" value="ECO:0007669"/>
    <property type="project" value="TreeGrafter"/>
</dbReference>
<feature type="transmembrane region" description="Helical" evidence="7">
    <location>
        <begin position="819"/>
        <end position="840"/>
    </location>
</feature>
<evidence type="ECO:0000256" key="3">
    <source>
        <dbReference type="ARBA" id="ARBA00022692"/>
    </source>
</evidence>
<dbReference type="AlphaFoldDB" id="A0A6N7S8P3"/>
<protein>
    <submittedName>
        <fullName evidence="10">FtsX-like permease family protein</fullName>
    </submittedName>
</protein>
<dbReference type="RefSeq" id="WP_154239062.1">
    <property type="nucleotide sequence ID" value="NZ_CALJPI010000209.1"/>
</dbReference>
<dbReference type="EMBL" id="WKPJ01000017">
    <property type="protein sequence ID" value="MSA89908.1"/>
    <property type="molecule type" value="Genomic_DNA"/>
</dbReference>
<feature type="transmembrane region" description="Helical" evidence="7">
    <location>
        <begin position="377"/>
        <end position="399"/>
    </location>
</feature>
<keyword evidence="2" id="KW-1003">Cell membrane</keyword>
<evidence type="ECO:0000313" key="10">
    <source>
        <dbReference type="EMBL" id="MSA89908.1"/>
    </source>
</evidence>
<feature type="domain" description="ABC3 transporter permease C-terminal" evidence="8">
    <location>
        <begin position="284"/>
        <end position="409"/>
    </location>
</feature>
<comment type="similarity">
    <text evidence="6">Belongs to the ABC-4 integral membrane protein family.</text>
</comment>
<reference evidence="12 13" key="1">
    <citation type="journal article" date="2019" name="Nat. Med.">
        <title>A library of human gut bacterial isolates paired with longitudinal multiomics data enables mechanistic microbiome research.</title>
        <authorList>
            <person name="Poyet M."/>
            <person name="Groussin M."/>
            <person name="Gibbons S.M."/>
            <person name="Avila-Pacheco J."/>
            <person name="Jiang X."/>
            <person name="Kearney S.M."/>
            <person name="Perrotta A.R."/>
            <person name="Berdy B."/>
            <person name="Zhao S."/>
            <person name="Lieberman T.D."/>
            <person name="Swanson P.K."/>
            <person name="Smith M."/>
            <person name="Roesemann S."/>
            <person name="Alexander J.E."/>
            <person name="Rich S.A."/>
            <person name="Livny J."/>
            <person name="Vlamakis H."/>
            <person name="Clish C."/>
            <person name="Bullock K."/>
            <person name="Deik A."/>
            <person name="Scott J."/>
            <person name="Pierce K.A."/>
            <person name="Xavier R.J."/>
            <person name="Alm E.J."/>
        </authorList>
    </citation>
    <scope>NUCLEOTIDE SEQUENCE [LARGE SCALE GENOMIC DNA]</scope>
    <source>
        <strain evidence="10 12">BIOML-A4</strain>
        <strain evidence="11 13">BIOML-A5</strain>
    </source>
</reference>
<keyword evidence="5 7" id="KW-0472">Membrane</keyword>
<evidence type="ECO:0000256" key="6">
    <source>
        <dbReference type="ARBA" id="ARBA00038076"/>
    </source>
</evidence>
<dbReference type="GO" id="GO:0005886">
    <property type="term" value="C:plasma membrane"/>
    <property type="evidence" value="ECO:0007669"/>
    <property type="project" value="UniProtKB-SubCell"/>
</dbReference>
<dbReference type="EMBL" id="WKPI01000019">
    <property type="protein sequence ID" value="MSC33663.1"/>
    <property type="molecule type" value="Genomic_DNA"/>
</dbReference>
<feature type="transmembrane region" description="Helical" evidence="7">
    <location>
        <begin position="780"/>
        <end position="799"/>
    </location>
</feature>
<evidence type="ECO:0000256" key="5">
    <source>
        <dbReference type="ARBA" id="ARBA00023136"/>
    </source>
</evidence>
<sequence>MNILRRYTRQTLRVNRRRTLFTCMGIIISVAMITAVSVFSTSFLDYLKRKAIFETGDWELAYSELSPQEIELIKTDNRVAELFSADDLGYAELAGGQNEFKPYWFVRALDDEGFANLGIQLITGRLPENENELLISEHVGYNGGVEFQLGQTVTLQLGERILSEDPDHPLNQSNPFDPEQPEMIVKTTERSYTVVGVMKRSELEYRWAPGYTAFTKQAETTALENPVFYLKFKNASQAPQKNFPQLESKLYPNFAVNENVLRFSGPFWDNTYFFMVASAATLTLIIILTGSIFLIYNAFAISLAERSRQFGLLASIGATARQKFWCVVQEGLMIALIAVPIGLFAGWCGMAVTLKIVNPMLQSMNFISADVPLEPVISLSAVGLTVVCSVVMILLSCWLPALRAARMTPIQAIRQSQDIKLKRHHLWLGRGVRKVIGLEGELALKNIQRSGRKAWSTILSLAVSLILFTSVSSILTMMIQAVGLTYQDELSDAWVTDYSSRSLIEQKDSFEEIRQLDSVASAQRITITYAVMDTANLPLDSAWDTINDPYPVILFALDDQTYAQILAENHVEAAAMHSSSKEMLHGIVLNRYRSEISENGQRRYFDIPYFNTLPDELTLHIGDAGEVLTVKPLALAAQMDLYSQDIQYSGQLSILIPASDLEVILTEAEGSRTYNDKLYLRAKKGRQEAMVKQIDEIGKQNLTHSFSYYSPVQNQKDEKTLLIVVSIFVYGFITLICLVCLVNVINTISTNMELRRKEFAMLRSVGMAEKQFNRMIRLESIFYGLAAAVIGIPISVVLIHLLHYNLMSGSFLFSFDMPWMMILGGSLILILMVMAMMNYATHKIRRESIIETLKEEN</sequence>
<evidence type="ECO:0000256" key="4">
    <source>
        <dbReference type="ARBA" id="ARBA00022989"/>
    </source>
</evidence>
<feature type="transmembrane region" description="Helical" evidence="7">
    <location>
        <begin position="272"/>
        <end position="299"/>
    </location>
</feature>
<dbReference type="OrthoDB" id="9793166at2"/>
<evidence type="ECO:0000259" key="8">
    <source>
        <dbReference type="Pfam" id="PF02687"/>
    </source>
</evidence>
<evidence type="ECO:0000313" key="11">
    <source>
        <dbReference type="EMBL" id="MSC33663.1"/>
    </source>
</evidence>
<dbReference type="InterPro" id="IPR025857">
    <property type="entry name" value="MacB_PCD"/>
</dbReference>
<comment type="caution">
    <text evidence="10">The sequence shown here is derived from an EMBL/GenBank/DDBJ whole genome shotgun (WGS) entry which is preliminary data.</text>
</comment>
<dbReference type="InterPro" id="IPR003838">
    <property type="entry name" value="ABC3_permease_C"/>
</dbReference>
<evidence type="ECO:0000256" key="1">
    <source>
        <dbReference type="ARBA" id="ARBA00004651"/>
    </source>
</evidence>
<accession>A0A6N7S8P3</accession>
<dbReference type="InterPro" id="IPR050250">
    <property type="entry name" value="Macrolide_Exporter_MacB"/>
</dbReference>
<dbReference type="Proteomes" id="UP000480929">
    <property type="component" value="Unassembled WGS sequence"/>
</dbReference>
<dbReference type="PANTHER" id="PTHR30572">
    <property type="entry name" value="MEMBRANE COMPONENT OF TRANSPORTER-RELATED"/>
    <property type="match status" value="1"/>
</dbReference>
<evidence type="ECO:0000313" key="13">
    <source>
        <dbReference type="Proteomes" id="UP000480929"/>
    </source>
</evidence>
<name>A0A6N7S8P3_9FIRM</name>
<evidence type="ECO:0000313" key="12">
    <source>
        <dbReference type="Proteomes" id="UP000433575"/>
    </source>
</evidence>
<evidence type="ECO:0000256" key="7">
    <source>
        <dbReference type="SAM" id="Phobius"/>
    </source>
</evidence>
<feature type="domain" description="ABC3 transporter permease C-terminal" evidence="8">
    <location>
        <begin position="732"/>
        <end position="848"/>
    </location>
</feature>
<comment type="subcellular location">
    <subcellularLocation>
        <location evidence="1">Cell membrane</location>
        <topology evidence="1">Multi-pass membrane protein</topology>
    </subcellularLocation>
</comment>